<proteinExistence type="predicted"/>
<gene>
    <name evidence="1" type="ORF">SBF1_2360002</name>
</gene>
<evidence type="ECO:0000313" key="2">
    <source>
        <dbReference type="Proteomes" id="UP000238916"/>
    </source>
</evidence>
<evidence type="ECO:0000313" key="1">
    <source>
        <dbReference type="EMBL" id="SPF40828.1"/>
    </source>
</evidence>
<reference evidence="2" key="1">
    <citation type="submission" date="2018-02" db="EMBL/GenBank/DDBJ databases">
        <authorList>
            <person name="Hausmann B."/>
        </authorList>
    </citation>
    <scope>NUCLEOTIDE SEQUENCE [LARGE SCALE GENOMIC DNA]</scope>
    <source>
        <strain evidence="2">Peat soil MAG SbF1</strain>
    </source>
</reference>
<name>A0A2U3KME8_9FIRM</name>
<sequence>MHLIPMEDGISIRLTQGELNALLFLESLPRHRSVGIKINYF</sequence>
<protein>
    <recommendedName>
        <fullName evidence="3">OmpR/PhoB-type domain-containing protein</fullName>
    </recommendedName>
</protein>
<dbReference type="Proteomes" id="UP000238916">
    <property type="component" value="Unassembled WGS sequence"/>
</dbReference>
<evidence type="ECO:0008006" key="3">
    <source>
        <dbReference type="Google" id="ProtNLM"/>
    </source>
</evidence>
<organism evidence="1 2">
    <name type="scientific">Candidatus Desulfosporosinus infrequens</name>
    <dbReference type="NCBI Taxonomy" id="2043169"/>
    <lineage>
        <taxon>Bacteria</taxon>
        <taxon>Bacillati</taxon>
        <taxon>Bacillota</taxon>
        <taxon>Clostridia</taxon>
        <taxon>Eubacteriales</taxon>
        <taxon>Desulfitobacteriaceae</taxon>
        <taxon>Desulfosporosinus</taxon>
    </lineage>
</organism>
<dbReference type="EMBL" id="OMOF01000153">
    <property type="protein sequence ID" value="SPF40828.1"/>
    <property type="molecule type" value="Genomic_DNA"/>
</dbReference>
<dbReference type="AlphaFoldDB" id="A0A2U3KME8"/>
<accession>A0A2U3KME8</accession>